<dbReference type="InterPro" id="IPR000210">
    <property type="entry name" value="BTB/POZ_dom"/>
</dbReference>
<reference evidence="3 4" key="1">
    <citation type="submission" date="2016-04" db="EMBL/GenBank/DDBJ databases">
        <title>The genome of Intoshia linei affirms orthonectids as highly simplified spiralians.</title>
        <authorList>
            <person name="Mikhailov K.V."/>
            <person name="Slusarev G.S."/>
            <person name="Nikitin M.A."/>
            <person name="Logacheva M.D."/>
            <person name="Penin A."/>
            <person name="Aleoshin V."/>
            <person name="Panchin Y.V."/>
        </authorList>
    </citation>
    <scope>NUCLEOTIDE SEQUENCE [LARGE SCALE GENOMIC DNA]</scope>
    <source>
        <strain evidence="3">Intl2013</strain>
        <tissue evidence="3">Whole animal</tissue>
    </source>
</reference>
<dbReference type="AlphaFoldDB" id="A0A177BCW0"/>
<proteinExistence type="predicted"/>
<dbReference type="InterPro" id="IPR036638">
    <property type="entry name" value="HLH_DNA-bd_sf"/>
</dbReference>
<keyword evidence="4" id="KW-1185">Reference proteome</keyword>
<dbReference type="CDD" id="cd00083">
    <property type="entry name" value="bHLH_SF"/>
    <property type="match status" value="1"/>
</dbReference>
<dbReference type="SMART" id="SM00353">
    <property type="entry name" value="HLH"/>
    <property type="match status" value="1"/>
</dbReference>
<feature type="domain" description="BHLH" evidence="2">
    <location>
        <begin position="3"/>
        <end position="55"/>
    </location>
</feature>
<dbReference type="EMBL" id="LWCA01000050">
    <property type="protein sequence ID" value="OAF71452.1"/>
    <property type="molecule type" value="Genomic_DNA"/>
</dbReference>
<evidence type="ECO:0000259" key="1">
    <source>
        <dbReference type="PROSITE" id="PS50097"/>
    </source>
</evidence>
<dbReference type="SUPFAM" id="SSF47459">
    <property type="entry name" value="HLH, helix-loop-helix DNA-binding domain"/>
    <property type="match status" value="1"/>
</dbReference>
<evidence type="ECO:0000313" key="3">
    <source>
        <dbReference type="EMBL" id="OAF71452.1"/>
    </source>
</evidence>
<dbReference type="Gene3D" id="4.10.280.10">
    <property type="entry name" value="Helix-loop-helix DNA-binding domain"/>
    <property type="match status" value="1"/>
</dbReference>
<protein>
    <recommendedName>
        <fullName evidence="5">BHLH domain-containing protein</fullName>
    </recommendedName>
</protein>
<evidence type="ECO:0000313" key="4">
    <source>
        <dbReference type="Proteomes" id="UP000078046"/>
    </source>
</evidence>
<dbReference type="Proteomes" id="UP000078046">
    <property type="component" value="Unassembled WGS sequence"/>
</dbReference>
<dbReference type="PROSITE" id="PS50888">
    <property type="entry name" value="BHLH"/>
    <property type="match status" value="1"/>
</dbReference>
<name>A0A177BCW0_9BILA</name>
<dbReference type="GO" id="GO:0046983">
    <property type="term" value="F:protein dimerization activity"/>
    <property type="evidence" value="ECO:0007669"/>
    <property type="project" value="InterPro"/>
</dbReference>
<dbReference type="PROSITE" id="PS50097">
    <property type="entry name" value="BTB"/>
    <property type="match status" value="1"/>
</dbReference>
<organism evidence="3 4">
    <name type="scientific">Intoshia linei</name>
    <dbReference type="NCBI Taxonomy" id="1819745"/>
    <lineage>
        <taxon>Eukaryota</taxon>
        <taxon>Metazoa</taxon>
        <taxon>Spiralia</taxon>
        <taxon>Lophotrochozoa</taxon>
        <taxon>Mesozoa</taxon>
        <taxon>Orthonectida</taxon>
        <taxon>Rhopaluridae</taxon>
        <taxon>Intoshia</taxon>
    </lineage>
</organism>
<comment type="caution">
    <text evidence="3">The sequence shown here is derived from an EMBL/GenBank/DDBJ whole genome shotgun (WGS) entry which is preliminary data.</text>
</comment>
<gene>
    <name evidence="3" type="ORF">A3Q56_00771</name>
</gene>
<accession>A0A177BCW0</accession>
<feature type="domain" description="BTB" evidence="1">
    <location>
        <begin position="135"/>
        <end position="165"/>
    </location>
</feature>
<evidence type="ECO:0000259" key="2">
    <source>
        <dbReference type="PROSITE" id="PS50888"/>
    </source>
</evidence>
<dbReference type="InterPro" id="IPR011598">
    <property type="entry name" value="bHLH_dom"/>
</dbReference>
<sequence length="165" mass="19960">MKNSRDIKNLIERYRVYKLNQKFSAMQKLLPQRYFKKKITKSIILNSAIQYIREMTTNLRDYNCNKHQYQKINNASNHFKYSKHAYYNCEYKNKIHSNDSVKQSKINSVISEPNHRWHNLKYLIDNSIFNRQKVADLDLKIKKGDIYNHEKLLTSNSNFFNNVFK</sequence>
<dbReference type="Pfam" id="PF00010">
    <property type="entry name" value="HLH"/>
    <property type="match status" value="1"/>
</dbReference>
<evidence type="ECO:0008006" key="5">
    <source>
        <dbReference type="Google" id="ProtNLM"/>
    </source>
</evidence>